<organism evidence="2 3">
    <name type="scientific">Parathielavia appendiculata</name>
    <dbReference type="NCBI Taxonomy" id="2587402"/>
    <lineage>
        <taxon>Eukaryota</taxon>
        <taxon>Fungi</taxon>
        <taxon>Dikarya</taxon>
        <taxon>Ascomycota</taxon>
        <taxon>Pezizomycotina</taxon>
        <taxon>Sordariomycetes</taxon>
        <taxon>Sordariomycetidae</taxon>
        <taxon>Sordariales</taxon>
        <taxon>Chaetomiaceae</taxon>
        <taxon>Parathielavia</taxon>
    </lineage>
</organism>
<evidence type="ECO:0000313" key="3">
    <source>
        <dbReference type="Proteomes" id="UP001302602"/>
    </source>
</evidence>
<reference evidence="2" key="1">
    <citation type="journal article" date="2023" name="Mol. Phylogenet. Evol.">
        <title>Genome-scale phylogeny and comparative genomics of the fungal order Sordariales.</title>
        <authorList>
            <person name="Hensen N."/>
            <person name="Bonometti L."/>
            <person name="Westerberg I."/>
            <person name="Brannstrom I.O."/>
            <person name="Guillou S."/>
            <person name="Cros-Aarteil S."/>
            <person name="Calhoun S."/>
            <person name="Haridas S."/>
            <person name="Kuo A."/>
            <person name="Mondo S."/>
            <person name="Pangilinan J."/>
            <person name="Riley R."/>
            <person name="LaButti K."/>
            <person name="Andreopoulos B."/>
            <person name="Lipzen A."/>
            <person name="Chen C."/>
            <person name="Yan M."/>
            <person name="Daum C."/>
            <person name="Ng V."/>
            <person name="Clum A."/>
            <person name="Steindorff A."/>
            <person name="Ohm R.A."/>
            <person name="Martin F."/>
            <person name="Silar P."/>
            <person name="Natvig D.O."/>
            <person name="Lalanne C."/>
            <person name="Gautier V."/>
            <person name="Ament-Velasquez S.L."/>
            <person name="Kruys A."/>
            <person name="Hutchinson M.I."/>
            <person name="Powell A.J."/>
            <person name="Barry K."/>
            <person name="Miller A.N."/>
            <person name="Grigoriev I.V."/>
            <person name="Debuchy R."/>
            <person name="Gladieux P."/>
            <person name="Hiltunen Thoren M."/>
            <person name="Johannesson H."/>
        </authorList>
    </citation>
    <scope>NUCLEOTIDE SEQUENCE</scope>
    <source>
        <strain evidence="2">CBS 731.68</strain>
    </source>
</reference>
<gene>
    <name evidence="2" type="ORF">N657DRAFT_651175</name>
</gene>
<protein>
    <submittedName>
        <fullName evidence="2">Uncharacterized protein</fullName>
    </submittedName>
</protein>
<keyword evidence="1" id="KW-0732">Signal</keyword>
<comment type="caution">
    <text evidence="2">The sequence shown here is derived from an EMBL/GenBank/DDBJ whole genome shotgun (WGS) entry which is preliminary data.</text>
</comment>
<name>A0AAN6YYN5_9PEZI</name>
<dbReference type="Proteomes" id="UP001302602">
    <property type="component" value="Unassembled WGS sequence"/>
</dbReference>
<dbReference type="RefSeq" id="XP_062642310.1">
    <property type="nucleotide sequence ID" value="XM_062794108.1"/>
</dbReference>
<dbReference type="EMBL" id="MU853265">
    <property type="protein sequence ID" value="KAK4118537.1"/>
    <property type="molecule type" value="Genomic_DNA"/>
</dbReference>
<accession>A0AAN6YYN5</accession>
<feature type="signal peptide" evidence="1">
    <location>
        <begin position="1"/>
        <end position="16"/>
    </location>
</feature>
<sequence>MKFFNVALLFAGLALAAPNPAPGTTEGQVLEGRACSSSKSICVNRCCKEVGCNGYLNCGRSFCNILEQCVCKCQYN</sequence>
<keyword evidence="3" id="KW-1185">Reference proteome</keyword>
<reference evidence="2" key="2">
    <citation type="submission" date="2023-05" db="EMBL/GenBank/DDBJ databases">
        <authorList>
            <consortium name="Lawrence Berkeley National Laboratory"/>
            <person name="Steindorff A."/>
            <person name="Hensen N."/>
            <person name="Bonometti L."/>
            <person name="Westerberg I."/>
            <person name="Brannstrom I.O."/>
            <person name="Guillou S."/>
            <person name="Cros-Aarteil S."/>
            <person name="Calhoun S."/>
            <person name="Haridas S."/>
            <person name="Kuo A."/>
            <person name="Mondo S."/>
            <person name="Pangilinan J."/>
            <person name="Riley R."/>
            <person name="Labutti K."/>
            <person name="Andreopoulos B."/>
            <person name="Lipzen A."/>
            <person name="Chen C."/>
            <person name="Yanf M."/>
            <person name="Daum C."/>
            <person name="Ng V."/>
            <person name="Clum A."/>
            <person name="Ohm R."/>
            <person name="Martin F."/>
            <person name="Silar P."/>
            <person name="Natvig D."/>
            <person name="Lalanne C."/>
            <person name="Gautier V."/>
            <person name="Ament-Velasquez S.L."/>
            <person name="Kruys A."/>
            <person name="Hutchinson M.I."/>
            <person name="Powell A.J."/>
            <person name="Barry K."/>
            <person name="Miller A.N."/>
            <person name="Grigoriev I.V."/>
            <person name="Debuchy R."/>
            <person name="Gladieux P."/>
            <person name="Thoren M.H."/>
            <person name="Johannesson H."/>
        </authorList>
    </citation>
    <scope>NUCLEOTIDE SEQUENCE</scope>
    <source>
        <strain evidence="2">CBS 731.68</strain>
    </source>
</reference>
<proteinExistence type="predicted"/>
<dbReference type="AlphaFoldDB" id="A0AAN6YYN5"/>
<evidence type="ECO:0000313" key="2">
    <source>
        <dbReference type="EMBL" id="KAK4118537.1"/>
    </source>
</evidence>
<dbReference type="GeneID" id="87830877"/>
<evidence type="ECO:0000256" key="1">
    <source>
        <dbReference type="SAM" id="SignalP"/>
    </source>
</evidence>
<feature type="chain" id="PRO_5042991021" evidence="1">
    <location>
        <begin position="17"/>
        <end position="76"/>
    </location>
</feature>